<dbReference type="Proteomes" id="UP000295794">
    <property type="component" value="Unassembled WGS sequence"/>
</dbReference>
<dbReference type="Proteomes" id="UP000255108">
    <property type="component" value="Unassembled WGS sequence"/>
</dbReference>
<gene>
    <name evidence="3" type="ORF">EV682_11319</name>
    <name evidence="2" type="ORF">NCTC11159_04372</name>
</gene>
<accession>A0A377SUS5</accession>
<keyword evidence="1" id="KW-0812">Transmembrane</keyword>
<keyword evidence="1" id="KW-0472">Membrane</keyword>
<keyword evidence="1" id="KW-1133">Transmembrane helix</keyword>
<feature type="transmembrane region" description="Helical" evidence="1">
    <location>
        <begin position="36"/>
        <end position="58"/>
    </location>
</feature>
<evidence type="ECO:0000313" key="2">
    <source>
        <dbReference type="EMBL" id="STR45782.1"/>
    </source>
</evidence>
<reference evidence="2 4" key="1">
    <citation type="submission" date="2018-06" db="EMBL/GenBank/DDBJ databases">
        <authorList>
            <consortium name="Pathogen Informatics"/>
            <person name="Doyle S."/>
        </authorList>
    </citation>
    <scope>NUCLEOTIDE SEQUENCE [LARGE SCALE GENOMIC DNA]</scope>
    <source>
        <strain evidence="2 4">NCTC11159</strain>
    </source>
</reference>
<proteinExistence type="predicted"/>
<dbReference type="EMBL" id="SMBT01000013">
    <property type="protein sequence ID" value="TCU82959.1"/>
    <property type="molecule type" value="Genomic_DNA"/>
</dbReference>
<feature type="transmembrane region" description="Helical" evidence="1">
    <location>
        <begin position="64"/>
        <end position="80"/>
    </location>
</feature>
<sequence length="82" mass="8404">MNEFQEAKNNIIKQVLGSVEVPPKDFSRDYDMTSGLIGAAVSGSIGAMLGSSIGIAAFGTAISGGWVLVPVFAVFGLLAGKK</sequence>
<evidence type="ECO:0000256" key="1">
    <source>
        <dbReference type="SAM" id="Phobius"/>
    </source>
</evidence>
<evidence type="ECO:0000313" key="5">
    <source>
        <dbReference type="Proteomes" id="UP000295794"/>
    </source>
</evidence>
<dbReference type="AlphaFoldDB" id="A0A377SUS5"/>
<protein>
    <submittedName>
        <fullName evidence="2">Uncharacterized protein</fullName>
    </submittedName>
</protein>
<dbReference type="RefSeq" id="WP_115230031.1">
    <property type="nucleotide sequence ID" value="NZ_CAWOLO010000013.1"/>
</dbReference>
<name>A0A377SUS5_9NEIS</name>
<evidence type="ECO:0000313" key="4">
    <source>
        <dbReference type="Proteomes" id="UP000255108"/>
    </source>
</evidence>
<reference evidence="3 5" key="2">
    <citation type="submission" date="2019-03" db="EMBL/GenBank/DDBJ databases">
        <title>Genomic Encyclopedia of Type Strains, Phase IV (KMG-IV): sequencing the most valuable type-strain genomes for metagenomic binning, comparative biology and taxonomic classification.</title>
        <authorList>
            <person name="Goeker M."/>
        </authorList>
    </citation>
    <scope>NUCLEOTIDE SEQUENCE [LARGE SCALE GENOMIC DNA]</scope>
    <source>
        <strain evidence="3 5">DSM 3764</strain>
    </source>
</reference>
<evidence type="ECO:0000313" key="3">
    <source>
        <dbReference type="EMBL" id="TCU82959.1"/>
    </source>
</evidence>
<organism evidence="2 4">
    <name type="scientific">Iodobacter fluviatilis</name>
    <dbReference type="NCBI Taxonomy" id="537"/>
    <lineage>
        <taxon>Bacteria</taxon>
        <taxon>Pseudomonadati</taxon>
        <taxon>Pseudomonadota</taxon>
        <taxon>Betaproteobacteria</taxon>
        <taxon>Neisseriales</taxon>
        <taxon>Chitinibacteraceae</taxon>
        <taxon>Iodobacter</taxon>
    </lineage>
</organism>
<keyword evidence="5" id="KW-1185">Reference proteome</keyword>
<dbReference type="EMBL" id="UGHR01000006">
    <property type="protein sequence ID" value="STR45782.1"/>
    <property type="molecule type" value="Genomic_DNA"/>
</dbReference>